<name>A0ABR4HR64_9EURO</name>
<feature type="transmembrane region" description="Helical" evidence="1">
    <location>
        <begin position="465"/>
        <end position="487"/>
    </location>
</feature>
<keyword evidence="1" id="KW-0812">Transmembrane</keyword>
<dbReference type="EMBL" id="JBFXLS010000087">
    <property type="protein sequence ID" value="KAL2817966.1"/>
    <property type="molecule type" value="Genomic_DNA"/>
</dbReference>
<evidence type="ECO:0000313" key="2">
    <source>
        <dbReference type="EMBL" id="KAL2817966.1"/>
    </source>
</evidence>
<sequence>MGREDDCYLSATDGRLRKLVVQATEGVRGGPPNNTWSRKPIGSSIPNHLRMVSWVLKRNIEGKESRWTWRICLRWLPACFGLLGPLCVPADLGGEVRNNGRYEQFKYHYWGHSYVPSNPRDAITPVLELNGIAERPLPPRYLCFLKSVGGMEVARVSDWEKHNDHGAILEYVFISYTPAQFLGREDWDKLHELAEEAARQAGVSAYWISCSCMPDSDQLSEDVSRYGDVIRGAHSLAIILGPPTTNRYASPTMSSMLQQWGERMWTFPDVLLSPEDRSISIYTRHGDFSTARLVLKRDFPREAWADTPVSSQLVNHYDGRHVLSPLELATLALQCLSTRVDNRTAFLPGDLTYVLTGLLRQRPKVNPQNTAFQEFYCLSLAIGNHRLLERLICLDPRDRNQAWHHIDDVWGCNLWGISPLCQVDRLGDDDTVIVSGAFTAPIRYQSFRTVNLLARKTVRRTVARFAVRGAPLSFLLAFVVLIGTGSLGGRMGFVSVIGSIIMVLATISILLSPFLLASLYIGKTWAAQPWLFGFEGYMDIAELETMIFGTNLNRLKWSAASTDLCRHAEQGGTCIGVDPTRDPAVSNLITRCRKSAYGEDKLFTLVDTNLMTVTLFTATRPPVALVLCGSEGSMQRGLLCSYDWKSQTLYKEAVTRVNPRALELMSRVDRFRLGLRRPLPQTRPAAS</sequence>
<feature type="transmembrane region" description="Helical" evidence="1">
    <location>
        <begin position="493"/>
        <end position="521"/>
    </location>
</feature>
<comment type="caution">
    <text evidence="2">The sequence shown here is derived from an EMBL/GenBank/DDBJ whole genome shotgun (WGS) entry which is preliminary data.</text>
</comment>
<organism evidence="2 3">
    <name type="scientific">Aspergillus cavernicola</name>
    <dbReference type="NCBI Taxonomy" id="176166"/>
    <lineage>
        <taxon>Eukaryota</taxon>
        <taxon>Fungi</taxon>
        <taxon>Dikarya</taxon>
        <taxon>Ascomycota</taxon>
        <taxon>Pezizomycotina</taxon>
        <taxon>Eurotiomycetes</taxon>
        <taxon>Eurotiomycetidae</taxon>
        <taxon>Eurotiales</taxon>
        <taxon>Aspergillaceae</taxon>
        <taxon>Aspergillus</taxon>
        <taxon>Aspergillus subgen. Nidulantes</taxon>
    </lineage>
</organism>
<evidence type="ECO:0000313" key="3">
    <source>
        <dbReference type="Proteomes" id="UP001610335"/>
    </source>
</evidence>
<keyword evidence="1" id="KW-1133">Transmembrane helix</keyword>
<keyword evidence="1" id="KW-0472">Membrane</keyword>
<reference evidence="2 3" key="1">
    <citation type="submission" date="2024-07" db="EMBL/GenBank/DDBJ databases">
        <title>Section-level genome sequencing and comparative genomics of Aspergillus sections Usti and Cavernicolus.</title>
        <authorList>
            <consortium name="Lawrence Berkeley National Laboratory"/>
            <person name="Nybo J.L."/>
            <person name="Vesth T.C."/>
            <person name="Theobald S."/>
            <person name="Frisvad J.C."/>
            <person name="Larsen T.O."/>
            <person name="Kjaerboelling I."/>
            <person name="Rothschild-Mancinelli K."/>
            <person name="Lyhne E.K."/>
            <person name="Kogle M.E."/>
            <person name="Barry K."/>
            <person name="Clum A."/>
            <person name="Na H."/>
            <person name="Ledsgaard L."/>
            <person name="Lin J."/>
            <person name="Lipzen A."/>
            <person name="Kuo A."/>
            <person name="Riley R."/>
            <person name="Mondo S."/>
            <person name="LaButti K."/>
            <person name="Haridas S."/>
            <person name="Pangalinan J."/>
            <person name="Salamov A.A."/>
            <person name="Simmons B.A."/>
            <person name="Magnuson J.K."/>
            <person name="Chen J."/>
            <person name="Drula E."/>
            <person name="Henrissat B."/>
            <person name="Wiebenga A."/>
            <person name="Lubbers R.J."/>
            <person name="Gomes A.C."/>
            <person name="Makela M.R."/>
            <person name="Stajich J."/>
            <person name="Grigoriev I.V."/>
            <person name="Mortensen U.H."/>
            <person name="De vries R.P."/>
            <person name="Baker S.E."/>
            <person name="Andersen M.R."/>
        </authorList>
    </citation>
    <scope>NUCLEOTIDE SEQUENCE [LARGE SCALE GENOMIC DNA]</scope>
    <source>
        <strain evidence="2 3">CBS 600.67</strain>
    </source>
</reference>
<protein>
    <submittedName>
        <fullName evidence="2">Uncharacterized protein</fullName>
    </submittedName>
</protein>
<accession>A0ABR4HR64</accession>
<dbReference type="Proteomes" id="UP001610335">
    <property type="component" value="Unassembled WGS sequence"/>
</dbReference>
<proteinExistence type="predicted"/>
<gene>
    <name evidence="2" type="ORF">BDW59DRAFT_165672</name>
</gene>
<evidence type="ECO:0000256" key="1">
    <source>
        <dbReference type="SAM" id="Phobius"/>
    </source>
</evidence>
<keyword evidence="3" id="KW-1185">Reference proteome</keyword>